<proteinExistence type="predicted"/>
<reference evidence="2" key="1">
    <citation type="journal article" date="2019" name="Int. J. Syst. Evol. Microbiol.">
        <title>The Global Catalogue of Microorganisms (GCM) 10K type strain sequencing project: providing services to taxonomists for standard genome sequencing and annotation.</title>
        <authorList>
            <consortium name="The Broad Institute Genomics Platform"/>
            <consortium name="The Broad Institute Genome Sequencing Center for Infectious Disease"/>
            <person name="Wu L."/>
            <person name="Ma J."/>
        </authorList>
    </citation>
    <scope>NUCLEOTIDE SEQUENCE [LARGE SCALE GENOMIC DNA]</scope>
    <source>
        <strain evidence="2">JCM 19635</strain>
    </source>
</reference>
<organism evidence="1 2">
    <name type="scientific">Hymenobacter humi</name>
    <dbReference type="NCBI Taxonomy" id="1411620"/>
    <lineage>
        <taxon>Bacteria</taxon>
        <taxon>Pseudomonadati</taxon>
        <taxon>Bacteroidota</taxon>
        <taxon>Cytophagia</taxon>
        <taxon>Cytophagales</taxon>
        <taxon>Hymenobacteraceae</taxon>
        <taxon>Hymenobacter</taxon>
    </lineage>
</organism>
<evidence type="ECO:0000313" key="2">
    <source>
        <dbReference type="Proteomes" id="UP001596513"/>
    </source>
</evidence>
<dbReference type="EMBL" id="JBHTEK010000001">
    <property type="protein sequence ID" value="MFC7669462.1"/>
    <property type="molecule type" value="Genomic_DNA"/>
</dbReference>
<name>A0ABW2U9H5_9BACT</name>
<sequence length="64" mass="7123">MELADGTRLRPTGNVWKTYLPKQKDGEVLSISYALAPPSTSNYEDFQNVTLSCLEALVMRCGNE</sequence>
<evidence type="ECO:0000313" key="1">
    <source>
        <dbReference type="EMBL" id="MFC7669462.1"/>
    </source>
</evidence>
<protein>
    <submittedName>
        <fullName evidence="1">Uncharacterized protein</fullName>
    </submittedName>
</protein>
<gene>
    <name evidence="1" type="ORF">ACFQT0_20420</name>
</gene>
<accession>A0ABW2U9H5</accession>
<dbReference type="Proteomes" id="UP001596513">
    <property type="component" value="Unassembled WGS sequence"/>
</dbReference>
<comment type="caution">
    <text evidence="1">The sequence shown here is derived from an EMBL/GenBank/DDBJ whole genome shotgun (WGS) entry which is preliminary data.</text>
</comment>
<keyword evidence="2" id="KW-1185">Reference proteome</keyword>
<dbReference type="RefSeq" id="WP_380204963.1">
    <property type="nucleotide sequence ID" value="NZ_JBHTEK010000001.1"/>
</dbReference>